<evidence type="ECO:0000256" key="4">
    <source>
        <dbReference type="ARBA" id="ARBA00022553"/>
    </source>
</evidence>
<dbReference type="Pfam" id="PF00780">
    <property type="entry name" value="CNH"/>
    <property type="match status" value="1"/>
</dbReference>
<evidence type="ECO:0000256" key="8">
    <source>
        <dbReference type="ARBA" id="ARBA00022771"/>
    </source>
</evidence>
<evidence type="ECO:0000256" key="16">
    <source>
        <dbReference type="SAM" id="Coils"/>
    </source>
</evidence>
<keyword evidence="3" id="KW-0723">Serine/threonine-protein kinase</keyword>
<feature type="domain" description="Protein kinase" evidence="18">
    <location>
        <begin position="95"/>
        <end position="363"/>
    </location>
</feature>
<dbReference type="Gene3D" id="3.30.200.20">
    <property type="entry name" value="Phosphorylase Kinase, domain 1"/>
    <property type="match status" value="1"/>
</dbReference>
<dbReference type="InterPro" id="IPR008271">
    <property type="entry name" value="Ser/Thr_kinase_AS"/>
</dbReference>
<evidence type="ECO:0000259" key="22">
    <source>
        <dbReference type="PROSITE" id="PS51285"/>
    </source>
</evidence>
<keyword evidence="4" id="KW-0597">Phosphoprotein</keyword>
<dbReference type="CDD" id="cd00029">
    <property type="entry name" value="C1"/>
    <property type="match status" value="1"/>
</dbReference>
<keyword evidence="5" id="KW-0808">Transferase</keyword>
<keyword evidence="8" id="KW-0863">Zinc-finger</keyword>
<dbReference type="CDD" id="cd05597">
    <property type="entry name" value="STKc_DMPK_like"/>
    <property type="match status" value="1"/>
</dbReference>
<dbReference type="PROSITE" id="PS50081">
    <property type="entry name" value="ZF_DAG_PE_2"/>
    <property type="match status" value="1"/>
</dbReference>
<feature type="domain" description="CRIB" evidence="20">
    <location>
        <begin position="1679"/>
        <end position="1692"/>
    </location>
</feature>
<organism evidence="23 25">
    <name type="scientific">Didymodactylos carnosus</name>
    <dbReference type="NCBI Taxonomy" id="1234261"/>
    <lineage>
        <taxon>Eukaryota</taxon>
        <taxon>Metazoa</taxon>
        <taxon>Spiralia</taxon>
        <taxon>Gnathifera</taxon>
        <taxon>Rotifera</taxon>
        <taxon>Eurotatoria</taxon>
        <taxon>Bdelloidea</taxon>
        <taxon>Philodinida</taxon>
        <taxon>Philodinidae</taxon>
        <taxon>Didymodactylos</taxon>
    </lineage>
</organism>
<sequence>MAMVNGINTNSDGMTSASYMDSVELRLNELERLLFNSSIKDQSISVEALLDAFIVLYDECCNSTLRREKTIAEFIDHAKSFVTRVKKCRLNRDDFETIKIIGRGAFGEVAVVRTKKTDRVYAMKTLNKWEMLKRADTACFKEERDVLVFGDPHWLTKLYYAFQDSENLYFIMDYYFGGDLLTLLSKFNDHFSEEMTHFYVAEMVLAIDSLHKLGYVHRDIKPDNILLDGQGHIRLADFGSCLRMRADGTVQSNVAVGTPDYISPEILRAMEQGQGRYGSECDWWSLGCAMWEMLFGLPPFYAESLLETYGKIMMHVQKELPLPFPSDIDVSDSAKDLLKHLLCTSEQRLGKNGLEDFKNHLFFQSIVWSNIRQSTAPYIPVVSSPIDTSNFDVDDIEPSSKDTVAPVSHAAFTGHHLPFIGFTFSSNNRFSDAPHKLSPSSNSTQVLPPPVPVVAKDVCDSFSSDNSTSKIQSYEETIVSLQCQQTSLLDELKRLREVYEQTKSDTIEQSRQVKLLKEYYTNEFDSLTNQQYDYYSKILNIFNHLRQTSPSSSSSTPQNLTELQMKIREHLVYFDENHNLELSINQQSNNFVNNDTSKRKLSNNDKLLLDNLMKFEQKFERLFQNMNKTRNGIDDDPTIEDESEDDLEEGDGGESDEESVVITNEQQIVDGTDLTVKKFNKMMKYVYTKLKLVLRDKYDVEEKLNIFEEKHLSYRKWETQVYDILKWISEEKTARTHLKGLALKMAEELDTIRETGCLASPLTSSSSTGHNTSWKHGRSVKLKHMEIQQLQTSIQKEIEAKQKIHEELKDCQAENILKVEENQQLREEIEKLQREMNHFKHLYENSLDHHTPNNSVTRSGILRSPGGIVTTNNFSPDNFMDDQSFNVNNTSFDRFLRSATAGLSETRNDELSTTFDSDRGDNIDDVLQSNILVPPTSSILKPLLPLKNEYHDFLIANFHVTATCDECQNALIGLIRQGFVCQRCKVICHPDCMEKITMPCQLTTKERNRSPLTDQHIVRVPKAGGIKKGWMKHQLLNLQTKLLFYELSPEKDNKITWAQPSFILDLTDEEFNVSTVSSSDAYHANKKDIASIFKISVLKLASPKHLYHTLILTNNEAEKTQYINMLSDLSVKVKTMKQNAGFIAKELFDTSRCSALKESPAAAILDSDHIFVCGEDGLYLVNVTKDSSIKLSDKKVYQISIVNELNLLLTLSGKQRTIRCQPLKQLIEPFLHSHHHHNVHHHAISSLSTTEGCKIPETKNCTTFAVSKPITNNGQAILCVSIKNRILIYQIFQQRPFHSLLKEFNIVHPVQYLEINQDKLYYGYPSTFVMQKINTTIDGANISLLRDEDPTLQFFRERPIETLRVIPVSNSTSTATANNNIELLLVFRELGIYVNQMGIRTRHRELMWSTAPISTAYQEPFLMIFTDRSIDVYDVPSATWVQSIPLQRTKPLTNDGSVLITNDPDIKNDAAKLLYFVQRSHLRSPPSSNSSAAIILNVPDKSKSIGNSTKRFRVPSKLLSDQSSNVQQRLTTPQISQITTSTITSGNGGESQENVKSLISGPKDFTHISHLGKGEGLQIISGLKQISPSNTLMSNHSQSNSLNSSSYGGSGSTLNTQQQQQQQQQNMFASNGSASSAHRRSIISGPLNFVHLTHIGPSDITTFSSDLSTSNTSTNKAIISAPMNFRHQVHIGPSTSTDEPKKEQQTNSHVIKQQTIGSGENTSTVSSRSMSLKDDDEEDEEEDDDENNENSSSKEHRLILNMNDENDGNRKKQSYS</sequence>
<dbReference type="EC" id="2.7.11.1" evidence="2"/>
<dbReference type="InterPro" id="IPR017441">
    <property type="entry name" value="Protein_kinase_ATP_BS"/>
</dbReference>
<dbReference type="PROSITE" id="PS00107">
    <property type="entry name" value="PROTEIN_KINASE_ATP"/>
    <property type="match status" value="1"/>
</dbReference>
<dbReference type="SUPFAM" id="SSF57889">
    <property type="entry name" value="Cysteine-rich domain"/>
    <property type="match status" value="1"/>
</dbReference>
<dbReference type="GO" id="GO:0008270">
    <property type="term" value="F:zinc ion binding"/>
    <property type="evidence" value="ECO:0007669"/>
    <property type="project" value="UniProtKB-KW"/>
</dbReference>
<evidence type="ECO:0000256" key="11">
    <source>
        <dbReference type="ARBA" id="ARBA00022840"/>
    </source>
</evidence>
<dbReference type="InterPro" id="IPR000095">
    <property type="entry name" value="CRIB_dom"/>
</dbReference>
<dbReference type="EMBL" id="CAJNOQ010003701">
    <property type="protein sequence ID" value="CAF1025517.1"/>
    <property type="molecule type" value="Genomic_DNA"/>
</dbReference>
<dbReference type="PROSITE" id="PS51285">
    <property type="entry name" value="AGC_KINASE_CTER"/>
    <property type="match status" value="1"/>
</dbReference>
<dbReference type="InterPro" id="IPR057529">
    <property type="entry name" value="MRCK/ROCK_PH"/>
</dbReference>
<dbReference type="Gene3D" id="2.30.29.30">
    <property type="entry name" value="Pleckstrin-homology domain (PH domain)/Phosphotyrosine-binding domain (PTB)"/>
    <property type="match status" value="1"/>
</dbReference>
<dbReference type="Gene3D" id="1.10.510.10">
    <property type="entry name" value="Transferase(Phosphotransferase) domain 1"/>
    <property type="match status" value="1"/>
</dbReference>
<evidence type="ECO:0000259" key="20">
    <source>
        <dbReference type="PROSITE" id="PS50108"/>
    </source>
</evidence>
<feature type="coiled-coil region" evidence="16">
    <location>
        <begin position="787"/>
        <end position="842"/>
    </location>
</feature>
<dbReference type="InterPro" id="IPR046349">
    <property type="entry name" value="C1-like_sf"/>
</dbReference>
<feature type="region of interest" description="Disordered" evidence="17">
    <location>
        <begin position="627"/>
        <end position="659"/>
    </location>
</feature>
<dbReference type="PANTHER" id="PTHR22988">
    <property type="entry name" value="MYOTONIC DYSTROPHY S/T KINASE-RELATED"/>
    <property type="match status" value="1"/>
</dbReference>
<keyword evidence="7 15" id="KW-0547">Nucleotide-binding</keyword>
<dbReference type="GO" id="GO:0004674">
    <property type="term" value="F:protein serine/threonine kinase activity"/>
    <property type="evidence" value="ECO:0007669"/>
    <property type="project" value="UniProtKB-KW"/>
</dbReference>
<evidence type="ECO:0000256" key="15">
    <source>
        <dbReference type="PROSITE-ProRule" id="PRU10141"/>
    </source>
</evidence>
<dbReference type="EMBL" id="CAJOBC010003701">
    <property type="protein sequence ID" value="CAF3796714.1"/>
    <property type="molecule type" value="Genomic_DNA"/>
</dbReference>
<dbReference type="InterPro" id="IPR050839">
    <property type="entry name" value="Rho-assoc_Ser/Thr_Kinase"/>
</dbReference>
<keyword evidence="25" id="KW-1185">Reference proteome</keyword>
<keyword evidence="6" id="KW-0479">Metal-binding</keyword>
<evidence type="ECO:0000256" key="10">
    <source>
        <dbReference type="ARBA" id="ARBA00022833"/>
    </source>
</evidence>
<comment type="catalytic activity">
    <reaction evidence="14">
        <text>L-seryl-[protein] + ATP = O-phospho-L-seryl-[protein] + ADP + H(+)</text>
        <dbReference type="Rhea" id="RHEA:17989"/>
        <dbReference type="Rhea" id="RHEA-COMP:9863"/>
        <dbReference type="Rhea" id="RHEA-COMP:11604"/>
        <dbReference type="ChEBI" id="CHEBI:15378"/>
        <dbReference type="ChEBI" id="CHEBI:29999"/>
        <dbReference type="ChEBI" id="CHEBI:30616"/>
        <dbReference type="ChEBI" id="CHEBI:83421"/>
        <dbReference type="ChEBI" id="CHEBI:456216"/>
        <dbReference type="EC" id="2.7.11.1"/>
    </reaction>
</comment>
<comment type="catalytic activity">
    <reaction evidence="13">
        <text>L-threonyl-[protein] + ATP = O-phospho-L-threonyl-[protein] + ADP + H(+)</text>
        <dbReference type="Rhea" id="RHEA:46608"/>
        <dbReference type="Rhea" id="RHEA-COMP:11060"/>
        <dbReference type="Rhea" id="RHEA-COMP:11605"/>
        <dbReference type="ChEBI" id="CHEBI:15378"/>
        <dbReference type="ChEBI" id="CHEBI:30013"/>
        <dbReference type="ChEBI" id="CHEBI:30616"/>
        <dbReference type="ChEBI" id="CHEBI:61977"/>
        <dbReference type="ChEBI" id="CHEBI:456216"/>
        <dbReference type="EC" id="2.7.11.1"/>
    </reaction>
</comment>
<feature type="domain" description="CRIB" evidence="20">
    <location>
        <begin position="1643"/>
        <end position="1656"/>
    </location>
</feature>
<dbReference type="PROSITE" id="PS00108">
    <property type="entry name" value="PROTEIN_KINASE_ST"/>
    <property type="match status" value="1"/>
</dbReference>
<dbReference type="Proteomes" id="UP000681722">
    <property type="component" value="Unassembled WGS sequence"/>
</dbReference>
<dbReference type="SMART" id="SM00220">
    <property type="entry name" value="S_TKc"/>
    <property type="match status" value="1"/>
</dbReference>
<gene>
    <name evidence="23" type="ORF">GPM918_LOCUS15007</name>
    <name evidence="24" type="ORF">SRO942_LOCUS15007</name>
</gene>
<dbReference type="PROSITE" id="PS50011">
    <property type="entry name" value="PROTEIN_KINASE_DOM"/>
    <property type="match status" value="1"/>
</dbReference>
<evidence type="ECO:0000256" key="13">
    <source>
        <dbReference type="ARBA" id="ARBA00047899"/>
    </source>
</evidence>
<dbReference type="PROSITE" id="PS00479">
    <property type="entry name" value="ZF_DAG_PE_1"/>
    <property type="match status" value="1"/>
</dbReference>
<dbReference type="SUPFAM" id="SSF56112">
    <property type="entry name" value="Protein kinase-like (PK-like)"/>
    <property type="match status" value="1"/>
</dbReference>
<comment type="similarity">
    <text evidence="1">Belongs to the protein kinase superfamily. AGC Ser/Thr protein kinase family. DMPK subfamily.</text>
</comment>
<dbReference type="OrthoDB" id="10047816at2759"/>
<dbReference type="InterPro" id="IPR000719">
    <property type="entry name" value="Prot_kinase_dom"/>
</dbReference>
<evidence type="ECO:0000256" key="6">
    <source>
        <dbReference type="ARBA" id="ARBA00022723"/>
    </source>
</evidence>
<evidence type="ECO:0000256" key="3">
    <source>
        <dbReference type="ARBA" id="ARBA00022527"/>
    </source>
</evidence>
<keyword evidence="12 16" id="KW-0175">Coiled coil</keyword>
<dbReference type="Gene3D" id="3.30.60.20">
    <property type="match status" value="1"/>
</dbReference>
<feature type="domain" description="CRIB" evidence="20">
    <location>
        <begin position="1559"/>
        <end position="1572"/>
    </location>
</feature>
<dbReference type="GO" id="GO:0031032">
    <property type="term" value="P:actomyosin structure organization"/>
    <property type="evidence" value="ECO:0007669"/>
    <property type="project" value="TreeGrafter"/>
</dbReference>
<dbReference type="FunFam" id="1.10.510.10:FF:000014">
    <property type="entry name" value="Non-specific serine/threonine protein kinase"/>
    <property type="match status" value="1"/>
</dbReference>
<keyword evidence="9" id="KW-0418">Kinase</keyword>
<name>A0A814IMH3_9BILA</name>
<evidence type="ECO:0000256" key="12">
    <source>
        <dbReference type="ARBA" id="ARBA00023054"/>
    </source>
</evidence>
<proteinExistence type="inferred from homology"/>
<dbReference type="SMART" id="SM00133">
    <property type="entry name" value="S_TK_X"/>
    <property type="match status" value="1"/>
</dbReference>
<evidence type="ECO:0000313" key="25">
    <source>
        <dbReference type="Proteomes" id="UP000663829"/>
    </source>
</evidence>
<dbReference type="FunFam" id="3.30.200.20:FF:001055">
    <property type="entry name" value="Serine/threonine-protein kinase MRCK beta"/>
    <property type="match status" value="1"/>
</dbReference>
<dbReference type="InterPro" id="IPR011993">
    <property type="entry name" value="PH-like_dom_sf"/>
</dbReference>
<dbReference type="InterPro" id="IPR002219">
    <property type="entry name" value="PKC_DAG/PE"/>
</dbReference>
<feature type="compositionally biased region" description="Low complexity" evidence="17">
    <location>
        <begin position="1594"/>
        <end position="1607"/>
    </location>
</feature>
<dbReference type="GO" id="GO:0005737">
    <property type="term" value="C:cytoplasm"/>
    <property type="evidence" value="ECO:0007669"/>
    <property type="project" value="TreeGrafter"/>
</dbReference>
<evidence type="ECO:0000259" key="19">
    <source>
        <dbReference type="PROSITE" id="PS50081"/>
    </source>
</evidence>
<dbReference type="InterPro" id="IPR011009">
    <property type="entry name" value="Kinase-like_dom_sf"/>
</dbReference>
<keyword evidence="11 15" id="KW-0067">ATP-binding</keyword>
<dbReference type="InterPro" id="IPR000961">
    <property type="entry name" value="AGC-kinase_C"/>
</dbReference>
<feature type="compositionally biased region" description="Acidic residues" evidence="17">
    <location>
        <begin position="1734"/>
        <end position="1748"/>
    </location>
</feature>
<dbReference type="SMART" id="SM00036">
    <property type="entry name" value="CNH"/>
    <property type="match status" value="1"/>
</dbReference>
<evidence type="ECO:0000256" key="9">
    <source>
        <dbReference type="ARBA" id="ARBA00022777"/>
    </source>
</evidence>
<evidence type="ECO:0000256" key="2">
    <source>
        <dbReference type="ARBA" id="ARBA00012513"/>
    </source>
</evidence>
<dbReference type="SMART" id="SM00285">
    <property type="entry name" value="PBD"/>
    <property type="match status" value="3"/>
</dbReference>
<dbReference type="PANTHER" id="PTHR22988:SF66">
    <property type="entry name" value="SERINE_THREONINE-PROTEIN KINASE GENGHIS KHAN"/>
    <property type="match status" value="1"/>
</dbReference>
<feature type="domain" description="CNH" evidence="21">
    <location>
        <begin position="1156"/>
        <end position="1459"/>
    </location>
</feature>
<dbReference type="InterPro" id="IPR036322">
    <property type="entry name" value="WD40_repeat_dom_sf"/>
</dbReference>
<feature type="compositionally biased region" description="Polar residues" evidence="17">
    <location>
        <begin position="1705"/>
        <end position="1730"/>
    </location>
</feature>
<dbReference type="PROSITE" id="PS50108">
    <property type="entry name" value="CRIB"/>
    <property type="match status" value="3"/>
</dbReference>
<keyword evidence="10" id="KW-0862">Zinc</keyword>
<protein>
    <recommendedName>
        <fullName evidence="2">non-specific serine/threonine protein kinase</fullName>
        <ecNumber evidence="2">2.7.11.1</ecNumber>
    </recommendedName>
</protein>
<evidence type="ECO:0000259" key="18">
    <source>
        <dbReference type="PROSITE" id="PS50011"/>
    </source>
</evidence>
<dbReference type="Pfam" id="PF00130">
    <property type="entry name" value="C1_1"/>
    <property type="match status" value="1"/>
</dbReference>
<reference evidence="23" key="1">
    <citation type="submission" date="2021-02" db="EMBL/GenBank/DDBJ databases">
        <authorList>
            <person name="Nowell W R."/>
        </authorList>
    </citation>
    <scope>NUCLEOTIDE SEQUENCE</scope>
</reference>
<feature type="compositionally biased region" description="Acidic residues" evidence="17">
    <location>
        <begin position="634"/>
        <end position="659"/>
    </location>
</feature>
<accession>A0A814IMH3</accession>
<dbReference type="Proteomes" id="UP000663829">
    <property type="component" value="Unassembled WGS sequence"/>
</dbReference>
<evidence type="ECO:0000256" key="5">
    <source>
        <dbReference type="ARBA" id="ARBA00022679"/>
    </source>
</evidence>
<dbReference type="Pfam" id="PF00069">
    <property type="entry name" value="Pkinase"/>
    <property type="match status" value="1"/>
</dbReference>
<evidence type="ECO:0000256" key="7">
    <source>
        <dbReference type="ARBA" id="ARBA00022741"/>
    </source>
</evidence>
<dbReference type="InterPro" id="IPR017892">
    <property type="entry name" value="Pkinase_C"/>
</dbReference>
<evidence type="ECO:0000313" key="24">
    <source>
        <dbReference type="EMBL" id="CAF3796714.1"/>
    </source>
</evidence>
<dbReference type="Pfam" id="PF25346">
    <property type="entry name" value="PH_MRCK"/>
    <property type="match status" value="1"/>
</dbReference>
<dbReference type="Pfam" id="PF00433">
    <property type="entry name" value="Pkinase_C"/>
    <property type="match status" value="1"/>
</dbReference>
<dbReference type="InterPro" id="IPR001180">
    <property type="entry name" value="CNH_dom"/>
</dbReference>
<dbReference type="GO" id="GO:0005856">
    <property type="term" value="C:cytoskeleton"/>
    <property type="evidence" value="ECO:0007669"/>
    <property type="project" value="TreeGrafter"/>
</dbReference>
<evidence type="ECO:0000259" key="21">
    <source>
        <dbReference type="PROSITE" id="PS50219"/>
    </source>
</evidence>
<feature type="binding site" evidence="15">
    <location>
        <position position="124"/>
    </location>
    <ligand>
        <name>ATP</name>
        <dbReference type="ChEBI" id="CHEBI:30616"/>
    </ligand>
</feature>
<comment type="caution">
    <text evidence="23">The sequence shown here is derived from an EMBL/GenBank/DDBJ whole genome shotgun (WGS) entry which is preliminary data.</text>
</comment>
<evidence type="ECO:0000256" key="14">
    <source>
        <dbReference type="ARBA" id="ARBA00048679"/>
    </source>
</evidence>
<dbReference type="GO" id="GO:0005524">
    <property type="term" value="F:ATP binding"/>
    <property type="evidence" value="ECO:0007669"/>
    <property type="project" value="UniProtKB-UniRule"/>
</dbReference>
<evidence type="ECO:0000256" key="1">
    <source>
        <dbReference type="ARBA" id="ARBA00005719"/>
    </source>
</evidence>
<dbReference type="PROSITE" id="PS50219">
    <property type="entry name" value="CNH"/>
    <property type="match status" value="1"/>
</dbReference>
<feature type="domain" description="AGC-kinase C-terminal" evidence="22">
    <location>
        <begin position="364"/>
        <end position="434"/>
    </location>
</feature>
<evidence type="ECO:0000313" key="23">
    <source>
        <dbReference type="EMBL" id="CAF1025517.1"/>
    </source>
</evidence>
<feature type="region of interest" description="Disordered" evidence="17">
    <location>
        <begin position="1682"/>
        <end position="1776"/>
    </location>
</feature>
<feature type="region of interest" description="Disordered" evidence="17">
    <location>
        <begin position="1590"/>
        <end position="1639"/>
    </location>
</feature>
<evidence type="ECO:0000256" key="17">
    <source>
        <dbReference type="SAM" id="MobiDB-lite"/>
    </source>
</evidence>
<dbReference type="SUPFAM" id="SSF50978">
    <property type="entry name" value="WD40 repeat-like"/>
    <property type="match status" value="1"/>
</dbReference>
<dbReference type="SMART" id="SM00109">
    <property type="entry name" value="C1"/>
    <property type="match status" value="1"/>
</dbReference>
<feature type="domain" description="Phorbol-ester/DAG-type" evidence="19">
    <location>
        <begin position="950"/>
        <end position="1000"/>
    </location>
</feature>